<sequence>MGLLRPTHKTRSGFRRASLGTLLLIGGGVAGLLIGMPKLHQSLTAEQAPQELTCVELLQGGIPTDTAVVTLTDAVVHPPGKINTDNLDGENAVTPALGGITKLLADPRAEKLVDRLVRGDVLPRGIPKRGDYQPLKLSLGRQVAELAQEEIEKAGKLTVHVSADPTSRWVSQAAGLLSIELPEKLAKQAEMPAYTLHPASLIGSRRDAMFWVGGGAVAMVLGFILCGSAPLGWWMFVSPIGAVLGLPGIFIRNGRGNFLTWLLGIIVGGASLAGAYHLAVTMGGFGQASGTWWLTAAGLLAGCFGTAAILGTCLSFRNRRRGGLGADQLANLGVDSNSKPRRNAAPQTNEVSKPVQLQSMIAKPEYARRYLDPKLSVSIEMETAEEVSTQTKSLEKLQFDAPLIIEVCAGEHTCTGTVQVGCQNMVMATTDEYEGDMHIRMTSVLEDGHLVVSSDGRDGRLVEPINGDATSVRIYEVTKAAKLVTKHLEEAAKIAEKRKTTLVMLDPSEWRDIIHYSERSLAATLHDAHHEKWDITNAHYGRFNFPPTPVTMPAMV</sequence>
<organism evidence="3 4">
    <name type="scientific">Neorhodopirellula lusitana</name>
    <dbReference type="NCBI Taxonomy" id="445327"/>
    <lineage>
        <taxon>Bacteria</taxon>
        <taxon>Pseudomonadati</taxon>
        <taxon>Planctomycetota</taxon>
        <taxon>Planctomycetia</taxon>
        <taxon>Pirellulales</taxon>
        <taxon>Pirellulaceae</taxon>
        <taxon>Neorhodopirellula</taxon>
    </lineage>
</organism>
<evidence type="ECO:0000256" key="2">
    <source>
        <dbReference type="SAM" id="Phobius"/>
    </source>
</evidence>
<feature type="transmembrane region" description="Helical" evidence="2">
    <location>
        <begin position="208"/>
        <end position="225"/>
    </location>
</feature>
<protein>
    <recommendedName>
        <fullName evidence="5">Transmembrane protein</fullName>
    </recommendedName>
</protein>
<keyword evidence="4" id="KW-1185">Reference proteome</keyword>
<keyword evidence="2" id="KW-0812">Transmembrane</keyword>
<evidence type="ECO:0000313" key="4">
    <source>
        <dbReference type="Proteomes" id="UP001158067"/>
    </source>
</evidence>
<keyword evidence="2" id="KW-1133">Transmembrane helix</keyword>
<feature type="transmembrane region" description="Helical" evidence="2">
    <location>
        <begin position="231"/>
        <end position="251"/>
    </location>
</feature>
<evidence type="ECO:0008006" key="5">
    <source>
        <dbReference type="Google" id="ProtNLM"/>
    </source>
</evidence>
<reference evidence="3 4" key="1">
    <citation type="submission" date="2017-05" db="EMBL/GenBank/DDBJ databases">
        <authorList>
            <person name="Varghese N."/>
            <person name="Submissions S."/>
        </authorList>
    </citation>
    <scope>NUCLEOTIDE SEQUENCE [LARGE SCALE GENOMIC DNA]</scope>
    <source>
        <strain evidence="3 4">DSM 25457</strain>
    </source>
</reference>
<dbReference type="Proteomes" id="UP001158067">
    <property type="component" value="Unassembled WGS sequence"/>
</dbReference>
<gene>
    <name evidence="3" type="ORF">SAMN06265222_103391</name>
</gene>
<feature type="transmembrane region" description="Helical" evidence="2">
    <location>
        <begin position="291"/>
        <end position="314"/>
    </location>
</feature>
<feature type="region of interest" description="Disordered" evidence="1">
    <location>
        <begin position="333"/>
        <end position="353"/>
    </location>
</feature>
<feature type="transmembrane region" description="Helical" evidence="2">
    <location>
        <begin position="17"/>
        <end position="36"/>
    </location>
</feature>
<evidence type="ECO:0000256" key="1">
    <source>
        <dbReference type="SAM" id="MobiDB-lite"/>
    </source>
</evidence>
<feature type="transmembrane region" description="Helical" evidence="2">
    <location>
        <begin position="258"/>
        <end position="279"/>
    </location>
</feature>
<evidence type="ECO:0000313" key="3">
    <source>
        <dbReference type="EMBL" id="SMP52002.1"/>
    </source>
</evidence>
<dbReference type="EMBL" id="FXUG01000003">
    <property type="protein sequence ID" value="SMP52002.1"/>
    <property type="molecule type" value="Genomic_DNA"/>
</dbReference>
<accession>A0ABY1PYN2</accession>
<keyword evidence="2" id="KW-0472">Membrane</keyword>
<name>A0ABY1PYN2_9BACT</name>
<proteinExistence type="predicted"/>
<comment type="caution">
    <text evidence="3">The sequence shown here is derived from an EMBL/GenBank/DDBJ whole genome shotgun (WGS) entry which is preliminary data.</text>
</comment>